<dbReference type="PANTHER" id="PTHR12558:SF10">
    <property type="entry name" value="CELL DIVISION CYCLE PROTEIN 23 HOMOLOG"/>
    <property type="match status" value="1"/>
</dbReference>
<dbReference type="Pfam" id="PF13181">
    <property type="entry name" value="TPR_8"/>
    <property type="match status" value="2"/>
</dbReference>
<evidence type="ECO:0000256" key="1">
    <source>
        <dbReference type="ARBA" id="ARBA00022618"/>
    </source>
</evidence>
<feature type="repeat" description="TPR" evidence="7">
    <location>
        <begin position="461"/>
        <end position="494"/>
    </location>
</feature>
<evidence type="ECO:0000256" key="4">
    <source>
        <dbReference type="ARBA" id="ARBA00022786"/>
    </source>
</evidence>
<evidence type="ECO:0000256" key="7">
    <source>
        <dbReference type="PROSITE-ProRule" id="PRU00339"/>
    </source>
</evidence>
<keyword evidence="2" id="KW-0677">Repeat</keyword>
<keyword evidence="4" id="KW-0833">Ubl conjugation pathway</keyword>
<dbReference type="Proteomes" id="UP001145021">
    <property type="component" value="Unassembled WGS sequence"/>
</dbReference>
<organism evidence="10 11">
    <name type="scientific">Coemansia asiatica</name>
    <dbReference type="NCBI Taxonomy" id="1052880"/>
    <lineage>
        <taxon>Eukaryota</taxon>
        <taxon>Fungi</taxon>
        <taxon>Fungi incertae sedis</taxon>
        <taxon>Zoopagomycota</taxon>
        <taxon>Kickxellomycotina</taxon>
        <taxon>Kickxellomycetes</taxon>
        <taxon>Kickxellales</taxon>
        <taxon>Kickxellaceae</taxon>
        <taxon>Coemansia</taxon>
    </lineage>
</organism>
<feature type="repeat" description="TPR" evidence="7">
    <location>
        <begin position="393"/>
        <end position="426"/>
    </location>
</feature>
<evidence type="ECO:0000256" key="2">
    <source>
        <dbReference type="ARBA" id="ARBA00022737"/>
    </source>
</evidence>
<proteinExistence type="predicted"/>
<dbReference type="InterPro" id="IPR011990">
    <property type="entry name" value="TPR-like_helical_dom_sf"/>
</dbReference>
<dbReference type="PROSITE" id="PS50005">
    <property type="entry name" value="TPR"/>
    <property type="match status" value="4"/>
</dbReference>
<feature type="domain" description="Cdc23" evidence="9">
    <location>
        <begin position="8"/>
        <end position="271"/>
    </location>
</feature>
<dbReference type="Gene3D" id="1.25.40.10">
    <property type="entry name" value="Tetratricopeptide repeat domain"/>
    <property type="match status" value="2"/>
</dbReference>
<protein>
    <submittedName>
        <fullName evidence="10">Anaphase-promoting complex subunit 8</fullName>
    </submittedName>
</protein>
<evidence type="ECO:0000313" key="10">
    <source>
        <dbReference type="EMBL" id="KAJ1646489.1"/>
    </source>
</evidence>
<dbReference type="PANTHER" id="PTHR12558">
    <property type="entry name" value="CELL DIVISION CYCLE 16,23,27"/>
    <property type="match status" value="1"/>
</dbReference>
<feature type="repeat" description="TPR" evidence="7">
    <location>
        <begin position="495"/>
        <end position="528"/>
    </location>
</feature>
<dbReference type="Pfam" id="PF13414">
    <property type="entry name" value="TPR_11"/>
    <property type="match status" value="1"/>
</dbReference>
<dbReference type="SMART" id="SM00028">
    <property type="entry name" value="TPR"/>
    <property type="match status" value="6"/>
</dbReference>
<dbReference type="SUPFAM" id="SSF48452">
    <property type="entry name" value="TPR-like"/>
    <property type="match status" value="2"/>
</dbReference>
<dbReference type="Pfam" id="PF04049">
    <property type="entry name" value="ANAPC8"/>
    <property type="match status" value="1"/>
</dbReference>
<keyword evidence="3" id="KW-0498">Mitosis</keyword>
<dbReference type="GO" id="GO:0005680">
    <property type="term" value="C:anaphase-promoting complex"/>
    <property type="evidence" value="ECO:0007669"/>
    <property type="project" value="InterPro"/>
</dbReference>
<dbReference type="InterPro" id="IPR019734">
    <property type="entry name" value="TPR_rpt"/>
</dbReference>
<evidence type="ECO:0000259" key="9">
    <source>
        <dbReference type="Pfam" id="PF04049"/>
    </source>
</evidence>
<evidence type="ECO:0000256" key="3">
    <source>
        <dbReference type="ARBA" id="ARBA00022776"/>
    </source>
</evidence>
<evidence type="ECO:0000256" key="5">
    <source>
        <dbReference type="ARBA" id="ARBA00022803"/>
    </source>
</evidence>
<accession>A0A9W7XMU7</accession>
<keyword evidence="11" id="KW-1185">Reference proteome</keyword>
<gene>
    <name evidence="10" type="primary">cut23</name>
    <name evidence="10" type="ORF">LPJ64_002038</name>
</gene>
<comment type="caution">
    <text evidence="10">The sequence shown here is derived from an EMBL/GenBank/DDBJ whole genome shotgun (WGS) entry which is preliminary data.</text>
</comment>
<evidence type="ECO:0000256" key="8">
    <source>
        <dbReference type="SAM" id="MobiDB-lite"/>
    </source>
</evidence>
<dbReference type="GO" id="GO:0016567">
    <property type="term" value="P:protein ubiquitination"/>
    <property type="evidence" value="ECO:0007669"/>
    <property type="project" value="TreeGrafter"/>
</dbReference>
<dbReference type="AlphaFoldDB" id="A0A9W7XMU7"/>
<name>A0A9W7XMU7_9FUNG</name>
<keyword evidence="6" id="KW-0131">Cell cycle</keyword>
<dbReference type="GO" id="GO:0031145">
    <property type="term" value="P:anaphase-promoting complex-dependent catabolic process"/>
    <property type="evidence" value="ECO:0007669"/>
    <property type="project" value="TreeGrafter"/>
</dbReference>
<evidence type="ECO:0000256" key="6">
    <source>
        <dbReference type="ARBA" id="ARBA00023306"/>
    </source>
</evidence>
<sequence>MEAGFDSLRSQLRESVEECSGRGLVYAAKWAAEQLCSLTAETTTVPKVIGVPLTKPATPTLKHRLRGASRQLPLETTDAEDKPRDKEQERKDRWSRLDSSERDKMALAKCLFDMREFDRVRHVLEECQGPKAVFLGLYARYLSRERKISENSSRGSESAEGRLVAGESDSELVAIRDELETTDADSDLDAFGVYLLAMVHKSLGQRQMARRACIRSLNMYEYNWSAWQLLESCVDPRESVDKLSGELPGGWMRHAFLAHMLLEVFTPSRNSVNISNNSGGNSGGGGTDIGNSNNCNSNSNGGSSNSSDDFSVHCQVLEQLFPQSQFVIGLCAVRHYNMREFEEARRLFALLQKIDPYRLELADIHSNILYVMEDRARLGELAHRCAELDRFRPETCCVIGNYYSLRREHEKAVSYFQKALQLDRNYLAAWTLMGHEFIEMKNTAAAIDAYRNAVDVDEKDYRAWYGLGQTYEMLNMSHYAINYYARAAALRPYDSRMWCALGNCYEQSKEPGQAIDCYRRALVGSTESESLAITRLARLHESTGDRERAAYYYQLLYEHALKNGAQALYPAGSAVGELAGGGAIGSSSAAHGGQDELAAACLYLASFEHERGRKQVAQRYLSQVIDGASSGGASQQRVDEAKAMMRALASQP</sequence>
<feature type="repeat" description="TPR" evidence="7">
    <location>
        <begin position="427"/>
        <end position="460"/>
    </location>
</feature>
<keyword evidence="5 7" id="KW-0802">TPR repeat</keyword>
<dbReference type="EMBL" id="JANBOH010000059">
    <property type="protein sequence ID" value="KAJ1646489.1"/>
    <property type="molecule type" value="Genomic_DNA"/>
</dbReference>
<feature type="compositionally biased region" description="Low complexity" evidence="8">
    <location>
        <begin position="289"/>
        <end position="302"/>
    </location>
</feature>
<dbReference type="InterPro" id="IPR007192">
    <property type="entry name" value="APC8"/>
</dbReference>
<feature type="compositionally biased region" description="Basic and acidic residues" evidence="8">
    <location>
        <begin position="79"/>
        <end position="98"/>
    </location>
</feature>
<feature type="region of interest" description="Disordered" evidence="8">
    <location>
        <begin position="59"/>
        <end position="98"/>
    </location>
</feature>
<keyword evidence="1" id="KW-0132">Cell division</keyword>
<reference evidence="10" key="1">
    <citation type="submission" date="2022-07" db="EMBL/GenBank/DDBJ databases">
        <title>Phylogenomic reconstructions and comparative analyses of Kickxellomycotina fungi.</title>
        <authorList>
            <person name="Reynolds N.K."/>
            <person name="Stajich J.E."/>
            <person name="Barry K."/>
            <person name="Grigoriev I.V."/>
            <person name="Crous P."/>
            <person name="Smith M.E."/>
        </authorList>
    </citation>
    <scope>NUCLEOTIDE SEQUENCE</scope>
    <source>
        <strain evidence="10">NBRC 105413</strain>
    </source>
</reference>
<dbReference type="GO" id="GO:0045842">
    <property type="term" value="P:positive regulation of mitotic metaphase/anaphase transition"/>
    <property type="evidence" value="ECO:0007669"/>
    <property type="project" value="TreeGrafter"/>
</dbReference>
<evidence type="ECO:0000313" key="11">
    <source>
        <dbReference type="Proteomes" id="UP001145021"/>
    </source>
</evidence>
<dbReference type="GO" id="GO:0051301">
    <property type="term" value="P:cell division"/>
    <property type="evidence" value="ECO:0007669"/>
    <property type="project" value="UniProtKB-KW"/>
</dbReference>
<feature type="region of interest" description="Disordered" evidence="8">
    <location>
        <begin position="275"/>
        <end position="302"/>
    </location>
</feature>